<dbReference type="Pfam" id="PF13487">
    <property type="entry name" value="HD_5"/>
    <property type="match status" value="1"/>
</dbReference>
<dbReference type="PANTHER" id="PTHR43155">
    <property type="entry name" value="CYCLIC DI-GMP PHOSPHODIESTERASE PA4108-RELATED"/>
    <property type="match status" value="1"/>
</dbReference>
<evidence type="ECO:0000313" key="3">
    <source>
        <dbReference type="Proteomes" id="UP000295611"/>
    </source>
</evidence>
<dbReference type="Proteomes" id="UP000295611">
    <property type="component" value="Unassembled WGS sequence"/>
</dbReference>
<organism evidence="2 3">
    <name type="scientific">Paludibacterium purpuratum</name>
    <dbReference type="NCBI Taxonomy" id="1144873"/>
    <lineage>
        <taxon>Bacteria</taxon>
        <taxon>Pseudomonadati</taxon>
        <taxon>Pseudomonadota</taxon>
        <taxon>Betaproteobacteria</taxon>
        <taxon>Neisseriales</taxon>
        <taxon>Chromobacteriaceae</taxon>
        <taxon>Paludibacterium</taxon>
    </lineage>
</organism>
<name>A0A4R7AW38_9NEIS</name>
<feature type="domain" description="HD-GYP" evidence="1">
    <location>
        <begin position="89"/>
        <end position="285"/>
    </location>
</feature>
<evidence type="ECO:0000259" key="1">
    <source>
        <dbReference type="PROSITE" id="PS51832"/>
    </source>
</evidence>
<dbReference type="GO" id="GO:0008081">
    <property type="term" value="F:phosphoric diester hydrolase activity"/>
    <property type="evidence" value="ECO:0007669"/>
    <property type="project" value="UniProtKB-ARBA"/>
</dbReference>
<evidence type="ECO:0000313" key="2">
    <source>
        <dbReference type="EMBL" id="TDR71607.1"/>
    </source>
</evidence>
<dbReference type="RefSeq" id="WP_133683773.1">
    <property type="nucleotide sequence ID" value="NZ_SNZP01000018.1"/>
</dbReference>
<dbReference type="PROSITE" id="PS51832">
    <property type="entry name" value="HD_GYP"/>
    <property type="match status" value="1"/>
</dbReference>
<accession>A0A4R7AW38</accession>
<dbReference type="OrthoDB" id="9774747at2"/>
<dbReference type="AlphaFoldDB" id="A0A4R7AW38"/>
<reference evidence="2 3" key="1">
    <citation type="submission" date="2019-03" db="EMBL/GenBank/DDBJ databases">
        <title>Genomic Encyclopedia of Type Strains, Phase III (KMG-III): the genomes of soil and plant-associated and newly described type strains.</title>
        <authorList>
            <person name="Whitman W."/>
        </authorList>
    </citation>
    <scope>NUCLEOTIDE SEQUENCE [LARGE SCALE GENOMIC DNA]</scope>
    <source>
        <strain evidence="2 3">CECT 8976</strain>
    </source>
</reference>
<dbReference type="Gene3D" id="1.10.3210.10">
    <property type="entry name" value="Hypothetical protein af1432"/>
    <property type="match status" value="1"/>
</dbReference>
<dbReference type="SUPFAM" id="SSF109604">
    <property type="entry name" value="HD-domain/PDEase-like"/>
    <property type="match status" value="1"/>
</dbReference>
<sequence length="344" mass="37781">MGLNLPSNLFTMHRLVEDAEFVYRLNDKYRATLLAGNDAPLPTNLPPLETAPLQATQHLARCLGGILGHFIRLDDSRQLLQAMIAHIVQMVQQSPDGCVAAILLTPHSQYTAHHSVNCALLAARMADSLAMPAQEKNILIGAALTMNLGSVDVQNQMASQDGPPSTMQRQVLDIHPLLSSAMLREASIDDALWHSTVIMHHQRRDGRGYPFDIGETDIPPLAQLLHLIDVVTAKLMTRTYRNSIAPKVALASIYAGHGEAFDPANIAQIVKILGIYPPGSFVELENFDRALVIKNGSSATTPLVVPIRTPNQPIDTSLPGYHVKSALSMRVEARYLPLFSQYWR</sequence>
<dbReference type="CDD" id="cd00077">
    <property type="entry name" value="HDc"/>
    <property type="match status" value="1"/>
</dbReference>
<dbReference type="PANTHER" id="PTHR43155:SF2">
    <property type="entry name" value="CYCLIC DI-GMP PHOSPHODIESTERASE PA4108"/>
    <property type="match status" value="1"/>
</dbReference>
<protein>
    <recommendedName>
        <fullName evidence="1">HD-GYP domain-containing protein</fullName>
    </recommendedName>
</protein>
<comment type="caution">
    <text evidence="2">The sequence shown here is derived from an EMBL/GenBank/DDBJ whole genome shotgun (WGS) entry which is preliminary data.</text>
</comment>
<dbReference type="InterPro" id="IPR037522">
    <property type="entry name" value="HD_GYP_dom"/>
</dbReference>
<dbReference type="EMBL" id="SNZP01000018">
    <property type="protein sequence ID" value="TDR71607.1"/>
    <property type="molecule type" value="Genomic_DNA"/>
</dbReference>
<gene>
    <name evidence="2" type="ORF">DFP86_11818</name>
</gene>
<proteinExistence type="predicted"/>
<keyword evidence="3" id="KW-1185">Reference proteome</keyword>
<dbReference type="InterPro" id="IPR003607">
    <property type="entry name" value="HD/PDEase_dom"/>
</dbReference>